<sequence>MILVKEFAMFAFHSTKNQIQFLNCWQTAFAPKQLYFIYVPTAQQRRQICQHYLNLFAQHHLSKQIGLITPQKAALLPYLSVEENILLNLNRGFTKKNRSWQRWQAAHPTNFFDKSPRDLTASERFYVQLYRNLLIDKKFILVDTNLAQEKPTTVQTLLTALDRLVKTENCTLIFLTANTELLASETQNRLTHIPFFTAHQKSLNS</sequence>
<dbReference type="STRING" id="1423796.FC24_GL001911"/>
<comment type="caution">
    <text evidence="1">The sequence shown here is derived from an EMBL/GenBank/DDBJ whole genome shotgun (WGS) entry which is preliminary data.</text>
</comment>
<dbReference type="EMBL" id="AYYI01000056">
    <property type="protein sequence ID" value="KRM96265.1"/>
    <property type="molecule type" value="Genomic_DNA"/>
</dbReference>
<accession>A0A0R2D6M5</accession>
<keyword evidence="2" id="KW-1185">Reference proteome</keyword>
<dbReference type="Proteomes" id="UP000051638">
    <property type="component" value="Unassembled WGS sequence"/>
</dbReference>
<evidence type="ECO:0000313" key="2">
    <source>
        <dbReference type="Proteomes" id="UP000051638"/>
    </source>
</evidence>
<name>A0A0R2D6M5_9LACO</name>
<gene>
    <name evidence="1" type="ORF">FC24_GL001911</name>
</gene>
<evidence type="ECO:0000313" key="1">
    <source>
        <dbReference type="EMBL" id="KRM96265.1"/>
    </source>
</evidence>
<reference evidence="1 2" key="1">
    <citation type="journal article" date="2015" name="Genome Announc.">
        <title>Expanding the biotechnology potential of lactobacilli through comparative genomics of 213 strains and associated genera.</title>
        <authorList>
            <person name="Sun Z."/>
            <person name="Harris H.M."/>
            <person name="McCann A."/>
            <person name="Guo C."/>
            <person name="Argimon S."/>
            <person name="Zhang W."/>
            <person name="Yang X."/>
            <person name="Jeffery I.B."/>
            <person name="Cooney J.C."/>
            <person name="Kagawa T.F."/>
            <person name="Liu W."/>
            <person name="Song Y."/>
            <person name="Salvetti E."/>
            <person name="Wrobel A."/>
            <person name="Rasinkangas P."/>
            <person name="Parkhill J."/>
            <person name="Rea M.C."/>
            <person name="O'Sullivan O."/>
            <person name="Ritari J."/>
            <person name="Douillard F.P."/>
            <person name="Paul Ross R."/>
            <person name="Yang R."/>
            <person name="Briner A.E."/>
            <person name="Felis G.E."/>
            <person name="de Vos W.M."/>
            <person name="Barrangou R."/>
            <person name="Klaenhammer T.R."/>
            <person name="Caufield P.W."/>
            <person name="Cui Y."/>
            <person name="Zhang H."/>
            <person name="O'Toole P.W."/>
        </authorList>
    </citation>
    <scope>NUCLEOTIDE SEQUENCE [LARGE SCALE GENOMIC DNA]</scope>
    <source>
        <strain evidence="1 2">DSM 20253</strain>
    </source>
</reference>
<protein>
    <submittedName>
        <fullName evidence="1">ABC family transporter</fullName>
    </submittedName>
</protein>
<proteinExistence type="predicted"/>
<dbReference type="InterPro" id="IPR027417">
    <property type="entry name" value="P-loop_NTPase"/>
</dbReference>
<dbReference type="SUPFAM" id="SSF52540">
    <property type="entry name" value="P-loop containing nucleoside triphosphate hydrolases"/>
    <property type="match status" value="1"/>
</dbReference>
<dbReference type="Gene3D" id="3.40.50.300">
    <property type="entry name" value="P-loop containing nucleotide triphosphate hydrolases"/>
    <property type="match status" value="1"/>
</dbReference>
<dbReference type="AlphaFoldDB" id="A0A0R2D6M5"/>
<dbReference type="PATRIC" id="fig|1423796.3.peg.1939"/>
<organism evidence="1 2">
    <name type="scientific">Loigolactobacillus rennini DSM 20253</name>
    <dbReference type="NCBI Taxonomy" id="1423796"/>
    <lineage>
        <taxon>Bacteria</taxon>
        <taxon>Bacillati</taxon>
        <taxon>Bacillota</taxon>
        <taxon>Bacilli</taxon>
        <taxon>Lactobacillales</taxon>
        <taxon>Lactobacillaceae</taxon>
        <taxon>Loigolactobacillus</taxon>
    </lineage>
</organism>